<evidence type="ECO:0000313" key="7">
    <source>
        <dbReference type="Proteomes" id="UP000189670"/>
    </source>
</evidence>
<keyword evidence="1" id="KW-0732">Signal</keyword>
<dbReference type="Gene3D" id="1.10.1330.10">
    <property type="entry name" value="Dockerin domain"/>
    <property type="match status" value="1"/>
</dbReference>
<dbReference type="InterPro" id="IPR051171">
    <property type="entry name" value="CaCA"/>
</dbReference>
<dbReference type="InterPro" id="IPR018247">
    <property type="entry name" value="EF_Hand_1_Ca_BS"/>
</dbReference>
<organism evidence="6 7">
    <name type="scientific">Candidatus Magnetoglobus multicellularis str. Araruama</name>
    <dbReference type="NCBI Taxonomy" id="890399"/>
    <lineage>
        <taxon>Bacteria</taxon>
        <taxon>Pseudomonadati</taxon>
        <taxon>Thermodesulfobacteriota</taxon>
        <taxon>Desulfobacteria</taxon>
        <taxon>Desulfobacterales</taxon>
        <taxon>Desulfobacteraceae</taxon>
        <taxon>Candidatus Magnetoglobus</taxon>
    </lineage>
</organism>
<feature type="domain" description="Dockerin" evidence="5">
    <location>
        <begin position="406"/>
        <end position="465"/>
    </location>
</feature>
<dbReference type="GO" id="GO:0016020">
    <property type="term" value="C:membrane"/>
    <property type="evidence" value="ECO:0007669"/>
    <property type="project" value="InterPro"/>
</dbReference>
<dbReference type="EMBL" id="ATBP01000389">
    <property type="protein sequence ID" value="ETR70662.1"/>
    <property type="molecule type" value="Genomic_DNA"/>
</dbReference>
<dbReference type="InterPro" id="IPR038081">
    <property type="entry name" value="CalX-like_sf"/>
</dbReference>
<dbReference type="PANTHER" id="PTHR11878">
    <property type="entry name" value="SODIUM/CALCIUM EXCHANGER"/>
    <property type="match status" value="1"/>
</dbReference>
<proteinExistence type="predicted"/>
<dbReference type="SUPFAM" id="SSF49265">
    <property type="entry name" value="Fibronectin type III"/>
    <property type="match status" value="1"/>
</dbReference>
<reference evidence="7" key="1">
    <citation type="submission" date="2012-11" db="EMBL/GenBank/DDBJ databases">
        <authorList>
            <person name="Lucero-Rivera Y.E."/>
            <person name="Tovar-Ramirez D."/>
        </authorList>
    </citation>
    <scope>NUCLEOTIDE SEQUENCE [LARGE SCALE GENOMIC DNA]</scope>
    <source>
        <strain evidence="7">Araruama</strain>
    </source>
</reference>
<name>A0A1V1P6Z1_9BACT</name>
<keyword evidence="4" id="KW-0813">Transport</keyword>
<protein>
    <recommendedName>
        <fullName evidence="5">Dockerin domain-containing protein</fullName>
    </recommendedName>
</protein>
<dbReference type="InterPro" id="IPR036439">
    <property type="entry name" value="Dockerin_dom_sf"/>
</dbReference>
<dbReference type="AlphaFoldDB" id="A0A1V1P6Z1"/>
<dbReference type="InterPro" id="IPR003644">
    <property type="entry name" value="Calx_beta"/>
</dbReference>
<dbReference type="InterPro" id="IPR036116">
    <property type="entry name" value="FN3_sf"/>
</dbReference>
<dbReference type="SMART" id="SM00237">
    <property type="entry name" value="Calx_beta"/>
    <property type="match status" value="1"/>
</dbReference>
<keyword evidence="4" id="KW-0406">Ion transport</keyword>
<dbReference type="InterPro" id="IPR013783">
    <property type="entry name" value="Ig-like_fold"/>
</dbReference>
<dbReference type="Pfam" id="PF03160">
    <property type="entry name" value="Calx-beta"/>
    <property type="match status" value="1"/>
</dbReference>
<dbReference type="GO" id="GO:0005432">
    <property type="term" value="F:calcium:sodium antiporter activity"/>
    <property type="evidence" value="ECO:0007669"/>
    <property type="project" value="TreeGrafter"/>
</dbReference>
<dbReference type="PANTHER" id="PTHR11878:SF65">
    <property type="entry name" value="NA_CA-EXCHANGE PROTEIN, ISOFORM G"/>
    <property type="match status" value="1"/>
</dbReference>
<dbReference type="Gene3D" id="2.60.40.10">
    <property type="entry name" value="Immunoglobulins"/>
    <property type="match status" value="2"/>
</dbReference>
<evidence type="ECO:0000313" key="6">
    <source>
        <dbReference type="EMBL" id="ETR70662.1"/>
    </source>
</evidence>
<dbReference type="GO" id="GO:0098703">
    <property type="term" value="P:calcium ion import across plasma membrane"/>
    <property type="evidence" value="ECO:0007669"/>
    <property type="project" value="TreeGrafter"/>
</dbReference>
<dbReference type="GO" id="GO:0007154">
    <property type="term" value="P:cell communication"/>
    <property type="evidence" value="ECO:0007669"/>
    <property type="project" value="InterPro"/>
</dbReference>
<evidence type="ECO:0000256" key="4">
    <source>
        <dbReference type="ARBA" id="ARBA00023065"/>
    </source>
</evidence>
<dbReference type="InterPro" id="IPR016134">
    <property type="entry name" value="Dockerin_dom"/>
</dbReference>
<evidence type="ECO:0000259" key="5">
    <source>
        <dbReference type="PROSITE" id="PS51766"/>
    </source>
</evidence>
<dbReference type="PROSITE" id="PS00018">
    <property type="entry name" value="EF_HAND_1"/>
    <property type="match status" value="1"/>
</dbReference>
<dbReference type="SUPFAM" id="SSF141072">
    <property type="entry name" value="CalX-like"/>
    <property type="match status" value="1"/>
</dbReference>
<evidence type="ECO:0000256" key="2">
    <source>
        <dbReference type="ARBA" id="ARBA00022737"/>
    </source>
</evidence>
<gene>
    <name evidence="6" type="ORF">OMM_03078</name>
</gene>
<dbReference type="SUPFAM" id="SSF63446">
    <property type="entry name" value="Type I dockerin domain"/>
    <property type="match status" value="1"/>
</dbReference>
<keyword evidence="2" id="KW-0677">Repeat</keyword>
<dbReference type="Proteomes" id="UP000189670">
    <property type="component" value="Unassembled WGS sequence"/>
</dbReference>
<dbReference type="GO" id="GO:0000272">
    <property type="term" value="P:polysaccharide catabolic process"/>
    <property type="evidence" value="ECO:0007669"/>
    <property type="project" value="InterPro"/>
</dbReference>
<dbReference type="InterPro" id="IPR002105">
    <property type="entry name" value="Dockerin_1_rpt"/>
</dbReference>
<dbReference type="PROSITE" id="PS51766">
    <property type="entry name" value="DOCKERIN"/>
    <property type="match status" value="1"/>
</dbReference>
<evidence type="ECO:0000256" key="1">
    <source>
        <dbReference type="ARBA" id="ARBA00022729"/>
    </source>
</evidence>
<sequence>MNHAPNQPESTFPEDTASDVQLNIVLSWTCDDPDPDDPIHYDVLLGTALDDLHTIVQTSDSRLEVTLNANTRYYWQILAHDSHEGEQISPVWSFTTLNRSPEISETVFPANNQENTNLDIYLSWECFDPDPADSLLYDIYFGTTAQPAVVRVDLTQTSYDPGLLMPNTKYYWKIHAKDSHDAIDVSPVFQFTTLNRSPNEASSPNPEHDAIRILLKTHLSWTGGDLDINDSVVYDIYFGKTQSELALLSSGQSMTEFYPENLQTNTSYYWQIISRDNHASETKGPIWKFKTIAPGFLSFESKQIDVFENQGSITIHVIRNNGNEGEIAVDFETIQDTAMPLIDYTPASGTLIFADGEQIKSFVVNIKDDYRFETNETLNLLLKNPTDQASLGFLNQAVLTIMNDPSDIKAGDIDGNNDVNLSDAILILKILSEFSVENPRQHADTNGDDRLDFYEVLYIFKLLMQ</sequence>
<dbReference type="GO" id="GO:0004553">
    <property type="term" value="F:hydrolase activity, hydrolyzing O-glycosyl compounds"/>
    <property type="evidence" value="ECO:0007669"/>
    <property type="project" value="InterPro"/>
</dbReference>
<keyword evidence="3" id="KW-0106">Calcium</keyword>
<accession>A0A1V1P6Z1</accession>
<evidence type="ECO:0000256" key="3">
    <source>
        <dbReference type="ARBA" id="ARBA00022837"/>
    </source>
</evidence>
<dbReference type="Pfam" id="PF00404">
    <property type="entry name" value="Dockerin_1"/>
    <property type="match status" value="1"/>
</dbReference>
<dbReference type="Gene3D" id="2.60.40.2030">
    <property type="match status" value="1"/>
</dbReference>
<comment type="caution">
    <text evidence="6">The sequence shown here is derived from an EMBL/GenBank/DDBJ whole genome shotgun (WGS) entry which is preliminary data.</text>
</comment>